<dbReference type="InterPro" id="IPR005135">
    <property type="entry name" value="Endo/exonuclease/phosphatase"/>
</dbReference>
<dbReference type="PROSITE" id="PS51257">
    <property type="entry name" value="PROKAR_LIPOPROTEIN"/>
    <property type="match status" value="1"/>
</dbReference>
<keyword evidence="4" id="KW-0540">Nuclease</keyword>
<dbReference type="GO" id="GO:0004519">
    <property type="term" value="F:endonuclease activity"/>
    <property type="evidence" value="ECO:0007669"/>
    <property type="project" value="UniProtKB-KW"/>
</dbReference>
<accession>A0A1E1L4R0</accession>
<evidence type="ECO:0000256" key="1">
    <source>
        <dbReference type="SAM" id="MobiDB-lite"/>
    </source>
</evidence>
<protein>
    <submittedName>
        <fullName evidence="4">Related to endonuclease/exonuclease/phosphatase family protein</fullName>
    </submittedName>
</protein>
<feature type="chain" id="PRO_5009446678" evidence="2">
    <location>
        <begin position="19"/>
        <end position="879"/>
    </location>
</feature>
<dbReference type="PANTHER" id="PTHR42834:SF1">
    <property type="entry name" value="ENDONUCLEASE_EXONUCLEASE_PHOSPHATASE FAMILY PROTEIN (AFU_ORTHOLOGUE AFUA_3G09210)"/>
    <property type="match status" value="1"/>
</dbReference>
<organism evidence="4 5">
    <name type="scientific">Rhynchosporium graminicola</name>
    <dbReference type="NCBI Taxonomy" id="2792576"/>
    <lineage>
        <taxon>Eukaryota</taxon>
        <taxon>Fungi</taxon>
        <taxon>Dikarya</taxon>
        <taxon>Ascomycota</taxon>
        <taxon>Pezizomycotina</taxon>
        <taxon>Leotiomycetes</taxon>
        <taxon>Helotiales</taxon>
        <taxon>Ploettnerulaceae</taxon>
        <taxon>Rhynchosporium</taxon>
    </lineage>
</organism>
<dbReference type="PANTHER" id="PTHR42834">
    <property type="entry name" value="ENDONUCLEASE/EXONUCLEASE/PHOSPHATASE FAMILY PROTEIN (AFU_ORTHOLOGUE AFUA_3G09210)"/>
    <property type="match status" value="1"/>
</dbReference>
<feature type="region of interest" description="Disordered" evidence="1">
    <location>
        <begin position="697"/>
        <end position="723"/>
    </location>
</feature>
<feature type="region of interest" description="Disordered" evidence="1">
    <location>
        <begin position="810"/>
        <end position="879"/>
    </location>
</feature>
<keyword evidence="5" id="KW-1185">Reference proteome</keyword>
<evidence type="ECO:0000313" key="4">
    <source>
        <dbReference type="EMBL" id="CZT05525.1"/>
    </source>
</evidence>
<feature type="signal peptide" evidence="2">
    <location>
        <begin position="1"/>
        <end position="18"/>
    </location>
</feature>
<dbReference type="Pfam" id="PF03372">
    <property type="entry name" value="Exo_endo_phos"/>
    <property type="match status" value="1"/>
</dbReference>
<keyword evidence="4" id="KW-0255">Endonuclease</keyword>
<dbReference type="Gene3D" id="3.60.10.10">
    <property type="entry name" value="Endonuclease/exonuclease/phosphatase"/>
    <property type="match status" value="1"/>
</dbReference>
<dbReference type="CDD" id="cd04486">
    <property type="entry name" value="YhcR_OBF_like"/>
    <property type="match status" value="1"/>
</dbReference>
<dbReference type="EMBL" id="FJUW01000035">
    <property type="protein sequence ID" value="CZT05525.1"/>
    <property type="molecule type" value="Genomic_DNA"/>
</dbReference>
<dbReference type="Proteomes" id="UP000178129">
    <property type="component" value="Unassembled WGS sequence"/>
</dbReference>
<reference evidence="5" key="1">
    <citation type="submission" date="2016-03" db="EMBL/GenBank/DDBJ databases">
        <authorList>
            <person name="Ploux O."/>
        </authorList>
    </citation>
    <scope>NUCLEOTIDE SEQUENCE [LARGE SCALE GENOMIC DNA]</scope>
    <source>
        <strain evidence="5">UK7</strain>
    </source>
</reference>
<dbReference type="STRING" id="914237.A0A1E1L4R0"/>
<gene>
    <name evidence="4" type="ORF">RCO7_08449</name>
</gene>
<feature type="compositionally biased region" description="Acidic residues" evidence="1">
    <location>
        <begin position="852"/>
        <end position="863"/>
    </location>
</feature>
<dbReference type="InParanoid" id="A0A1E1L4R0"/>
<keyword evidence="2" id="KW-0732">Signal</keyword>
<keyword evidence="4" id="KW-0378">Hydrolase</keyword>
<sequence length="879" mass="96607">MRFSLATLALAFTACANAVSINQINGVKYLSPYVGQTLTGIKGLVTAKGPNGFFLRDTSLNLNINSSNSIYVFGASALQNVTVGDIITVDGTVAEFRSTSTYLFLTELTFPNNVKVLSKGNKVQPVVIGQDLFKYPPTEQFSSLDNGDVYSLPSNKSLVSTVNPTLSPLIYGMDFWESLSGELVTIKNPAAITKSNRFGNVWIAGSWRTSGKNKRGGLTIRDRDSNPEALAVIDPLDGTKNPQTVKLGDTLEEITGVLTYAFGYYSIYPQTAVKVIGSASPATPPPTTLTSSGTCGSLTFGDYNVENLTPKSAWLPSIAEHIATYLTTPDLLFIQEIQDDNGATNNGVVTANLTLTTLVNAIYNISKVQYAFTEVLPVDKLDGGEPGGNIRQAYLYKPNVIRLRKPNLGGPLDANEVLAGPELKFNPGRIEPSNSAFTASRKPLAAAWETLDGKNKFFTVNLHQGSKGGGSPLQGDARPPINGGVADRSAQSNITATFVAQILKKDPFAKIIVAGDFNEFSFVEPLETFKSVSHMLDLDDVTLTPTTERYTYMFDMNCQELDHMFVSPALILGAAFEHVHVNTWSTLADQKSDHDPSVARLNQKSEGCSDSILLYFMKSGREEVAIQVSCFLPTLVWACSFPFQYSRLLSYSPQPFTSSYNTAEINLTSHAEMNKKNSAKTNQYVFQRSRISSNCSNDDYNERLYEPNDSNPKNKKRVSSRSVASSSRAADVLNIEITRDGGYANFKNFVESQGDKMWNDEHIQDAKYNMVVEIDHGQRQRDEEEQCYGQRGLNEAYGCQERGYNEGYGHQDYGYRGSSSRDDGQQAGNYQEHDLKNVDVDEEMDVGGPDAQDGEAYDEVDYDDSYRDTGYYGDFDRVG</sequence>
<dbReference type="AlphaFoldDB" id="A0A1E1L4R0"/>
<evidence type="ECO:0000259" key="3">
    <source>
        <dbReference type="Pfam" id="PF03372"/>
    </source>
</evidence>
<feature type="domain" description="Endonuclease/exonuclease/phosphatase" evidence="3">
    <location>
        <begin position="318"/>
        <end position="578"/>
    </location>
</feature>
<evidence type="ECO:0000313" key="5">
    <source>
        <dbReference type="Proteomes" id="UP000178129"/>
    </source>
</evidence>
<comment type="caution">
    <text evidence="4">The sequence shown here is derived from an EMBL/GenBank/DDBJ whole genome shotgun (WGS) entry which is preliminary data.</text>
</comment>
<proteinExistence type="predicted"/>
<evidence type="ECO:0000256" key="2">
    <source>
        <dbReference type="SAM" id="SignalP"/>
    </source>
</evidence>
<name>A0A1E1L4R0_9HELO</name>
<dbReference type="SUPFAM" id="SSF56219">
    <property type="entry name" value="DNase I-like"/>
    <property type="match status" value="1"/>
</dbReference>
<dbReference type="InterPro" id="IPR036691">
    <property type="entry name" value="Endo/exonu/phosph_ase_sf"/>
</dbReference>